<evidence type="ECO:0000256" key="2">
    <source>
        <dbReference type="ARBA" id="ARBA00022692"/>
    </source>
</evidence>
<evidence type="ECO:0000256" key="4">
    <source>
        <dbReference type="ARBA" id="ARBA00023136"/>
    </source>
</evidence>
<name>A0ABP3ESX6_9ACTN</name>
<accession>A0ABP3ESX6</accession>
<organism evidence="7 8">
    <name type="scientific">Cryptosporangium japonicum</name>
    <dbReference type="NCBI Taxonomy" id="80872"/>
    <lineage>
        <taxon>Bacteria</taxon>
        <taxon>Bacillati</taxon>
        <taxon>Actinomycetota</taxon>
        <taxon>Actinomycetes</taxon>
        <taxon>Cryptosporangiales</taxon>
        <taxon>Cryptosporangiaceae</taxon>
        <taxon>Cryptosporangium</taxon>
    </lineage>
</organism>
<dbReference type="SUPFAM" id="SSF103473">
    <property type="entry name" value="MFS general substrate transporter"/>
    <property type="match status" value="1"/>
</dbReference>
<dbReference type="EMBL" id="BAAAGX010000035">
    <property type="protein sequence ID" value="GAA0277221.1"/>
    <property type="molecule type" value="Genomic_DNA"/>
</dbReference>
<evidence type="ECO:0000313" key="7">
    <source>
        <dbReference type="EMBL" id="GAA0277221.1"/>
    </source>
</evidence>
<feature type="transmembrane region" description="Helical" evidence="5">
    <location>
        <begin position="78"/>
        <end position="98"/>
    </location>
</feature>
<evidence type="ECO:0000313" key="8">
    <source>
        <dbReference type="Proteomes" id="UP001500967"/>
    </source>
</evidence>
<keyword evidence="4 5" id="KW-0472">Membrane</keyword>
<evidence type="ECO:0000256" key="3">
    <source>
        <dbReference type="ARBA" id="ARBA00022989"/>
    </source>
</evidence>
<keyword evidence="3 5" id="KW-1133">Transmembrane helix</keyword>
<reference evidence="8" key="1">
    <citation type="journal article" date="2019" name="Int. J. Syst. Evol. Microbiol.">
        <title>The Global Catalogue of Microorganisms (GCM) 10K type strain sequencing project: providing services to taxonomists for standard genome sequencing and annotation.</title>
        <authorList>
            <consortium name="The Broad Institute Genomics Platform"/>
            <consortium name="The Broad Institute Genome Sequencing Center for Infectious Disease"/>
            <person name="Wu L."/>
            <person name="Ma J."/>
        </authorList>
    </citation>
    <scope>NUCLEOTIDE SEQUENCE [LARGE SCALE GENOMIC DNA]</scope>
    <source>
        <strain evidence="8">JCM 10425</strain>
    </source>
</reference>
<protein>
    <recommendedName>
        <fullName evidence="6">Major facilitator superfamily (MFS) profile domain-containing protein</fullName>
    </recommendedName>
</protein>
<feature type="transmembrane region" description="Helical" evidence="5">
    <location>
        <begin position="143"/>
        <end position="163"/>
    </location>
</feature>
<dbReference type="PANTHER" id="PTHR23501">
    <property type="entry name" value="MAJOR FACILITATOR SUPERFAMILY"/>
    <property type="match status" value="1"/>
</dbReference>
<evidence type="ECO:0000256" key="1">
    <source>
        <dbReference type="ARBA" id="ARBA00004651"/>
    </source>
</evidence>
<feature type="transmembrane region" description="Helical" evidence="5">
    <location>
        <begin position="42"/>
        <end position="66"/>
    </location>
</feature>
<sequence>MLDLRLFGRPGFSASVVVAGLCGAATFASLAALPLYHQLVRGLGASAAGLLLAPLGLGSAMAMPIAGRLSDRLGSRRLVPIGGGVAAAAALSLTTVSADVPPALPALQAFVLGAALGGVGAPTIGSVYRTLPPPLVPPGSSALSMLNQLGASLGIASVALVVQTADTPLAGTHRVHAGLTGALLLLLAAAAVIPGRPSPARPEPVAADRPATHPC</sequence>
<feature type="transmembrane region" description="Helical" evidence="5">
    <location>
        <begin position="12"/>
        <end position="36"/>
    </location>
</feature>
<feature type="transmembrane region" description="Helical" evidence="5">
    <location>
        <begin position="175"/>
        <end position="193"/>
    </location>
</feature>
<dbReference type="PANTHER" id="PTHR23501:SF1">
    <property type="entry name" value="TRANSPORT PROTEIN HSRA-RELATED"/>
    <property type="match status" value="1"/>
</dbReference>
<feature type="transmembrane region" description="Helical" evidence="5">
    <location>
        <begin position="110"/>
        <end position="131"/>
    </location>
</feature>
<dbReference type="Gene3D" id="1.20.1250.20">
    <property type="entry name" value="MFS general substrate transporter like domains"/>
    <property type="match status" value="1"/>
</dbReference>
<dbReference type="InterPro" id="IPR011701">
    <property type="entry name" value="MFS"/>
</dbReference>
<proteinExistence type="predicted"/>
<dbReference type="Proteomes" id="UP001500967">
    <property type="component" value="Unassembled WGS sequence"/>
</dbReference>
<evidence type="ECO:0000259" key="6">
    <source>
        <dbReference type="PROSITE" id="PS50850"/>
    </source>
</evidence>
<comment type="subcellular location">
    <subcellularLocation>
        <location evidence="1">Cell membrane</location>
        <topology evidence="1">Multi-pass membrane protein</topology>
    </subcellularLocation>
</comment>
<keyword evidence="8" id="KW-1185">Reference proteome</keyword>
<gene>
    <name evidence="7" type="ORF">GCM10009539_76250</name>
</gene>
<keyword evidence="2 5" id="KW-0812">Transmembrane</keyword>
<dbReference type="InterPro" id="IPR036259">
    <property type="entry name" value="MFS_trans_sf"/>
</dbReference>
<dbReference type="InterPro" id="IPR020846">
    <property type="entry name" value="MFS_dom"/>
</dbReference>
<comment type="caution">
    <text evidence="7">The sequence shown here is derived from an EMBL/GenBank/DDBJ whole genome shotgun (WGS) entry which is preliminary data.</text>
</comment>
<feature type="domain" description="Major facilitator superfamily (MFS) profile" evidence="6">
    <location>
        <begin position="1"/>
        <end position="200"/>
    </location>
</feature>
<dbReference type="Pfam" id="PF07690">
    <property type="entry name" value="MFS_1"/>
    <property type="match status" value="1"/>
</dbReference>
<dbReference type="PROSITE" id="PS50850">
    <property type="entry name" value="MFS"/>
    <property type="match status" value="1"/>
</dbReference>
<evidence type="ECO:0000256" key="5">
    <source>
        <dbReference type="SAM" id="Phobius"/>
    </source>
</evidence>